<comment type="caution">
    <text evidence="4">The sequence shown here is derived from an EMBL/GenBank/DDBJ whole genome shotgun (WGS) entry which is preliminary data.</text>
</comment>
<dbReference type="GeneID" id="37053261"/>
<comment type="similarity">
    <text evidence="1">Belongs to the NmrA-type oxidoreductase family.</text>
</comment>
<dbReference type="PANTHER" id="PTHR42748:SF31">
    <property type="entry name" value="NMRA-LIKE DOMAIN-CONTAINING PROTEIN-RELATED"/>
    <property type="match status" value="1"/>
</dbReference>
<name>A0A317VE29_ASPEC</name>
<dbReference type="SUPFAM" id="SSF51735">
    <property type="entry name" value="NAD(P)-binding Rossmann-fold domains"/>
    <property type="match status" value="1"/>
</dbReference>
<dbReference type="GO" id="GO:0005634">
    <property type="term" value="C:nucleus"/>
    <property type="evidence" value="ECO:0007669"/>
    <property type="project" value="TreeGrafter"/>
</dbReference>
<dbReference type="AlphaFoldDB" id="A0A317VE29"/>
<dbReference type="Pfam" id="PF05368">
    <property type="entry name" value="NmrA"/>
    <property type="match status" value="1"/>
</dbReference>
<evidence type="ECO:0000313" key="5">
    <source>
        <dbReference type="Proteomes" id="UP000246171"/>
    </source>
</evidence>
<dbReference type="InterPro" id="IPR008030">
    <property type="entry name" value="NmrA-like"/>
</dbReference>
<dbReference type="InterPro" id="IPR051164">
    <property type="entry name" value="NmrA-like_oxidored"/>
</dbReference>
<sequence>MSKIITVFGATGQQGGSVIRTILNDPELSKEFEIRGITRDASKPEAQALSKQGVAIRNADMNSKDSIRNALEGSHSVFLVTTPAWGIAGSDAELVHGKNVADVAKELNVQHLIFSSLLNVTETTAGCLKNVHHFDHKAQVEQYIRSLGIPATFVLPGYFMTNYSVVGLLRKGENGVWTLAYPIGKESKFPLIDIVGDMGKYVAASLKNRSETLGAQILVAEAYYTPTRILEEFEEVTGQKSQFVQVDPETYKSFMPGPIGQEMLENHLFIGNPGYFNGRSLNESKFWWLRRGISSPAGRNSCSRTRLRLPSLPAFSSQSSVV</sequence>
<reference evidence="4" key="1">
    <citation type="submission" date="2016-12" db="EMBL/GenBank/DDBJ databases">
        <title>The genomes of Aspergillus section Nigri reveals drivers in fungal speciation.</title>
        <authorList>
            <consortium name="DOE Joint Genome Institute"/>
            <person name="Vesth T.C."/>
            <person name="Nybo J."/>
            <person name="Theobald S."/>
            <person name="Brandl J."/>
            <person name="Frisvad J.C."/>
            <person name="Nielsen K.F."/>
            <person name="Lyhne E.K."/>
            <person name="Kogle M.E."/>
            <person name="Kuo A."/>
            <person name="Riley R."/>
            <person name="Clum A."/>
            <person name="Nolan M."/>
            <person name="Lipzen A."/>
            <person name="Salamov A."/>
            <person name="Henrissat B."/>
            <person name="Wiebenga A."/>
            <person name="De vries R.P."/>
            <person name="Grigoriev I.V."/>
            <person name="Mortensen U.H."/>
            <person name="Andersen M.R."/>
            <person name="Baker S.E."/>
        </authorList>
    </citation>
    <scope>NUCLEOTIDE SEQUENCE</scope>
    <source>
        <strain evidence="4">CBS 122712</strain>
    </source>
</reference>
<dbReference type="RefSeq" id="XP_025387776.1">
    <property type="nucleotide sequence ID" value="XM_025531299.1"/>
</dbReference>
<dbReference type="Gene3D" id="3.90.25.10">
    <property type="entry name" value="UDP-galactose 4-epimerase, domain 1"/>
    <property type="match status" value="1"/>
</dbReference>
<evidence type="ECO:0000313" key="4">
    <source>
        <dbReference type="EMBL" id="PWY72623.1"/>
    </source>
</evidence>
<dbReference type="InterPro" id="IPR036291">
    <property type="entry name" value="NAD(P)-bd_dom_sf"/>
</dbReference>
<keyword evidence="5" id="KW-1185">Reference proteome</keyword>
<organism evidence="4 5">
    <name type="scientific">Aspergillus eucalypticola (strain CBS 122712 / IBT 29274)</name>
    <dbReference type="NCBI Taxonomy" id="1448314"/>
    <lineage>
        <taxon>Eukaryota</taxon>
        <taxon>Fungi</taxon>
        <taxon>Dikarya</taxon>
        <taxon>Ascomycota</taxon>
        <taxon>Pezizomycotina</taxon>
        <taxon>Eurotiomycetes</taxon>
        <taxon>Eurotiomycetidae</taxon>
        <taxon>Eurotiales</taxon>
        <taxon>Aspergillaceae</taxon>
        <taxon>Aspergillus</taxon>
        <taxon>Aspergillus subgen. Circumdati</taxon>
    </lineage>
</organism>
<accession>A0A317VE29</accession>
<dbReference type="OrthoDB" id="3358371at2759"/>
<keyword evidence="2" id="KW-0521">NADP</keyword>
<dbReference type="EMBL" id="MSFU01000013">
    <property type="protein sequence ID" value="PWY72623.1"/>
    <property type="molecule type" value="Genomic_DNA"/>
</dbReference>
<dbReference type="PANTHER" id="PTHR42748">
    <property type="entry name" value="NITROGEN METABOLITE REPRESSION PROTEIN NMRA FAMILY MEMBER"/>
    <property type="match status" value="1"/>
</dbReference>
<dbReference type="Gene3D" id="3.40.50.720">
    <property type="entry name" value="NAD(P)-binding Rossmann-like Domain"/>
    <property type="match status" value="1"/>
</dbReference>
<dbReference type="VEuPathDB" id="FungiDB:BO83DRAFT_378613"/>
<dbReference type="Proteomes" id="UP000246171">
    <property type="component" value="Unassembled WGS sequence"/>
</dbReference>
<evidence type="ECO:0000256" key="1">
    <source>
        <dbReference type="ARBA" id="ARBA00006328"/>
    </source>
</evidence>
<gene>
    <name evidence="4" type="ORF">BO83DRAFT_378613</name>
</gene>
<evidence type="ECO:0000259" key="3">
    <source>
        <dbReference type="Pfam" id="PF05368"/>
    </source>
</evidence>
<proteinExistence type="inferred from homology"/>
<dbReference type="CDD" id="cd05251">
    <property type="entry name" value="NmrA_like_SDR_a"/>
    <property type="match status" value="1"/>
</dbReference>
<evidence type="ECO:0000256" key="2">
    <source>
        <dbReference type="ARBA" id="ARBA00022857"/>
    </source>
</evidence>
<protein>
    <submittedName>
        <fullName evidence="4">NmrA family transcriptional regulator</fullName>
    </submittedName>
</protein>
<feature type="domain" description="NmrA-like" evidence="3">
    <location>
        <begin position="1"/>
        <end position="286"/>
    </location>
</feature>